<dbReference type="Gene3D" id="3.40.50.1820">
    <property type="entry name" value="alpha/beta hydrolase"/>
    <property type="match status" value="1"/>
</dbReference>
<keyword evidence="3" id="KW-1185">Reference proteome</keyword>
<dbReference type="RefSeq" id="WP_068346121.1">
    <property type="nucleotide sequence ID" value="NZ_LQBQ01000012.1"/>
</dbReference>
<accession>A0A0X3U178</accession>
<comment type="caution">
    <text evidence="2">The sequence shown here is derived from an EMBL/GenBank/DDBJ whole genome shotgun (WGS) entry which is preliminary data.</text>
</comment>
<proteinExistence type="predicted"/>
<dbReference type="AlphaFoldDB" id="A0A0X3U178"/>
<dbReference type="SUPFAM" id="SSF53474">
    <property type="entry name" value="alpha/beta-Hydrolases"/>
    <property type="match status" value="1"/>
</dbReference>
<gene>
    <name evidence="2" type="ORF">AVO45_06305</name>
</gene>
<sequence>MQRRLTTVLIADTAGYSRLVEADEDGILGRQRAHLRELVYPTIEKNRGRVVKSTGDGMLVEYPSVREAVRCAIDVQLKMLRREGNQPDGNRIQYRVGVNIGDVVEEDGDLFGDGVNVAARLEQLAEPGGICVSDAVHQLVSNQIPETFTDLGSHSVKNISRRVRAWQWTPETRDRFAGAEEIMRMQKVEFCMAQDGVQLAYAAVGDGPALFKMPNWLNHLEYDWASPIWGPLLHDLATYYRLVRFDQRGTGLSDWAVDDISNEAMLSDVEKVVDAAGLDRFSILAASQGCAIAIRYAVKHPERVHCIVMCGGFVRGPLMRDMPDQEELHSATTQIIRAGWGSVIPAFRHMFTEIFLPDGSPTQKSSFDELQRVASSAENAARINEMNGSCDVSDLAKQITVPVLVTHSEGDKRVPLEEGRRMAALIPGAEFVTLPGNNHMLLPGTPAYDQFRRLLRDFVAAHAG</sequence>
<dbReference type="GO" id="GO:0004016">
    <property type="term" value="F:adenylate cyclase activity"/>
    <property type="evidence" value="ECO:0007669"/>
    <property type="project" value="UniProtKB-ARBA"/>
</dbReference>
<dbReference type="GO" id="GO:0009190">
    <property type="term" value="P:cyclic nucleotide biosynthetic process"/>
    <property type="evidence" value="ECO:0007669"/>
    <property type="project" value="InterPro"/>
</dbReference>
<dbReference type="InterPro" id="IPR001054">
    <property type="entry name" value="A/G_cyclase"/>
</dbReference>
<reference evidence="2 3" key="1">
    <citation type="submission" date="2015-12" db="EMBL/GenBank/DDBJ databases">
        <authorList>
            <person name="Shamseldin A."/>
            <person name="Moawad H."/>
            <person name="Abd El-Rahim W.M."/>
            <person name="Sadowsky M.J."/>
        </authorList>
    </citation>
    <scope>NUCLEOTIDE SEQUENCE [LARGE SCALE GENOMIC DNA]</scope>
    <source>
        <strain evidence="2 3">ZGT118</strain>
    </source>
</reference>
<evidence type="ECO:0000313" key="2">
    <source>
        <dbReference type="EMBL" id="KUJ80646.1"/>
    </source>
</evidence>
<dbReference type="InterPro" id="IPR029787">
    <property type="entry name" value="Nucleotide_cyclase"/>
</dbReference>
<dbReference type="Gene3D" id="3.30.70.1230">
    <property type="entry name" value="Nucleotide cyclase"/>
    <property type="match status" value="1"/>
</dbReference>
<organism evidence="2 3">
    <name type="scientific">Ruegeria marisrubri</name>
    <dbReference type="NCBI Taxonomy" id="1685379"/>
    <lineage>
        <taxon>Bacteria</taxon>
        <taxon>Pseudomonadati</taxon>
        <taxon>Pseudomonadota</taxon>
        <taxon>Alphaproteobacteria</taxon>
        <taxon>Rhodobacterales</taxon>
        <taxon>Roseobacteraceae</taxon>
        <taxon>Ruegeria</taxon>
    </lineage>
</organism>
<protein>
    <recommendedName>
        <fullName evidence="1">Guanylate cyclase domain-containing protein</fullName>
    </recommendedName>
</protein>
<dbReference type="SUPFAM" id="SSF55073">
    <property type="entry name" value="Nucleotide cyclase"/>
    <property type="match status" value="1"/>
</dbReference>
<feature type="domain" description="Guanylate cyclase" evidence="1">
    <location>
        <begin position="7"/>
        <end position="122"/>
    </location>
</feature>
<dbReference type="Pfam" id="PF00211">
    <property type="entry name" value="Guanylate_cyc"/>
    <property type="match status" value="1"/>
</dbReference>
<evidence type="ECO:0000313" key="3">
    <source>
        <dbReference type="Proteomes" id="UP000053791"/>
    </source>
</evidence>
<dbReference type="PRINTS" id="PR00111">
    <property type="entry name" value="ABHYDROLASE"/>
</dbReference>
<dbReference type="EMBL" id="LQBQ01000012">
    <property type="protein sequence ID" value="KUJ80646.1"/>
    <property type="molecule type" value="Genomic_DNA"/>
</dbReference>
<dbReference type="InterPro" id="IPR050471">
    <property type="entry name" value="AB_hydrolase"/>
</dbReference>
<dbReference type="InterPro" id="IPR029058">
    <property type="entry name" value="AB_hydrolase_fold"/>
</dbReference>
<dbReference type="Proteomes" id="UP000053791">
    <property type="component" value="Unassembled WGS sequence"/>
</dbReference>
<dbReference type="OrthoDB" id="7267294at2"/>
<dbReference type="PROSITE" id="PS50125">
    <property type="entry name" value="GUANYLATE_CYCLASE_2"/>
    <property type="match status" value="1"/>
</dbReference>
<dbReference type="Pfam" id="PF00561">
    <property type="entry name" value="Abhydrolase_1"/>
    <property type="match status" value="1"/>
</dbReference>
<dbReference type="PANTHER" id="PTHR43433:SF5">
    <property type="entry name" value="AB HYDROLASE-1 DOMAIN-CONTAINING PROTEIN"/>
    <property type="match status" value="1"/>
</dbReference>
<name>A0A0X3U178_9RHOB</name>
<evidence type="ECO:0000259" key="1">
    <source>
        <dbReference type="PROSITE" id="PS50125"/>
    </source>
</evidence>
<dbReference type="STRING" id="1685379.AVO45_06305"/>
<dbReference type="InterPro" id="IPR000073">
    <property type="entry name" value="AB_hydrolase_1"/>
</dbReference>
<dbReference type="GO" id="GO:0035556">
    <property type="term" value="P:intracellular signal transduction"/>
    <property type="evidence" value="ECO:0007669"/>
    <property type="project" value="InterPro"/>
</dbReference>
<dbReference type="CDD" id="cd07302">
    <property type="entry name" value="CHD"/>
    <property type="match status" value="1"/>
</dbReference>
<dbReference type="PANTHER" id="PTHR43433">
    <property type="entry name" value="HYDROLASE, ALPHA/BETA FOLD FAMILY PROTEIN"/>
    <property type="match status" value="1"/>
</dbReference>